<reference evidence="7 8" key="1">
    <citation type="submission" date="2024-05" db="EMBL/GenBank/DDBJ databases">
        <authorList>
            <person name="Jiang F."/>
        </authorList>
    </citation>
    <scope>NUCLEOTIDE SEQUENCE [LARGE SCALE GENOMIC DNA]</scope>
    <source>
        <strain evidence="7 8">LZ166</strain>
    </source>
</reference>
<keyword evidence="3 5" id="KW-0479">Metal-binding</keyword>
<comment type="function">
    <text evidence="5">Toxic component of a toxin-antitoxin (TA) system. An RNase.</text>
</comment>
<proteinExistence type="inferred from homology"/>
<accession>A0ABV3SHQ6</accession>
<protein>
    <recommendedName>
        <fullName evidence="5">Ribonuclease VapC</fullName>
        <shortName evidence="5">RNase VapC</shortName>
        <ecNumber evidence="5">3.1.-.-</ecNumber>
    </recommendedName>
    <alternativeName>
        <fullName evidence="5">Toxin VapC</fullName>
    </alternativeName>
</protein>
<feature type="binding site" evidence="5">
    <location>
        <position position="5"/>
    </location>
    <ligand>
        <name>Mg(2+)</name>
        <dbReference type="ChEBI" id="CHEBI:18420"/>
    </ligand>
</feature>
<dbReference type="InterPro" id="IPR029060">
    <property type="entry name" value="PIN-like_dom_sf"/>
</dbReference>
<dbReference type="SUPFAM" id="SSF88723">
    <property type="entry name" value="PIN domain-like"/>
    <property type="match status" value="1"/>
</dbReference>
<comment type="cofactor">
    <cofactor evidence="5">
        <name>Mg(2+)</name>
        <dbReference type="ChEBI" id="CHEBI:18420"/>
    </cofactor>
</comment>
<evidence type="ECO:0000313" key="8">
    <source>
        <dbReference type="Proteomes" id="UP001556692"/>
    </source>
</evidence>
<keyword evidence="2 5" id="KW-0540">Nuclease</keyword>
<dbReference type="CDD" id="cd18683">
    <property type="entry name" value="PIN_VapC-like"/>
    <property type="match status" value="1"/>
</dbReference>
<feature type="binding site" evidence="5">
    <location>
        <position position="97"/>
    </location>
    <ligand>
        <name>Mg(2+)</name>
        <dbReference type="ChEBI" id="CHEBI:18420"/>
    </ligand>
</feature>
<dbReference type="Gene3D" id="3.40.50.1010">
    <property type="entry name" value="5'-nuclease"/>
    <property type="match status" value="1"/>
</dbReference>
<keyword evidence="4 5" id="KW-0378">Hydrolase</keyword>
<comment type="similarity">
    <text evidence="5">Belongs to the PINc/VapC protein family.</text>
</comment>
<keyword evidence="5" id="KW-0800">Toxin</keyword>
<evidence type="ECO:0000256" key="3">
    <source>
        <dbReference type="ARBA" id="ARBA00022723"/>
    </source>
</evidence>
<evidence type="ECO:0000256" key="5">
    <source>
        <dbReference type="HAMAP-Rule" id="MF_00265"/>
    </source>
</evidence>
<evidence type="ECO:0000256" key="4">
    <source>
        <dbReference type="ARBA" id="ARBA00022801"/>
    </source>
</evidence>
<dbReference type="Pfam" id="PF01850">
    <property type="entry name" value="PIN"/>
    <property type="match status" value="1"/>
</dbReference>
<dbReference type="HAMAP" id="MF_00265">
    <property type="entry name" value="VapC_Nob1"/>
    <property type="match status" value="1"/>
</dbReference>
<dbReference type="PANTHER" id="PTHR39664:SF2">
    <property type="entry name" value="NUCLEIC ACID-BINDING PROTEIN, CONTAINING PIN DOMAIN-RELATED"/>
    <property type="match status" value="1"/>
</dbReference>
<evidence type="ECO:0000256" key="2">
    <source>
        <dbReference type="ARBA" id="ARBA00022722"/>
    </source>
</evidence>
<dbReference type="Proteomes" id="UP001556692">
    <property type="component" value="Unassembled WGS sequence"/>
</dbReference>
<dbReference type="EC" id="3.1.-.-" evidence="5"/>
<sequence>MKAVDTNVLLRFVVRDDPKQFEVASRFLTARTADDPAYVSLIVLAEMVWALERRYGYPRDSVRGVVLALLESAEVVFEEEASLSMLIAQKAKGDIADHLIALSARRAGCATVATFDKRAARAIPSMELLT</sequence>
<feature type="domain" description="PIN" evidence="6">
    <location>
        <begin position="4"/>
        <end position="121"/>
    </location>
</feature>
<keyword evidence="1 5" id="KW-1277">Toxin-antitoxin system</keyword>
<organism evidence="7 8">
    <name type="scientific">Aquibium pacificus</name>
    <dbReference type="NCBI Taxonomy" id="3153579"/>
    <lineage>
        <taxon>Bacteria</taxon>
        <taxon>Pseudomonadati</taxon>
        <taxon>Pseudomonadota</taxon>
        <taxon>Alphaproteobacteria</taxon>
        <taxon>Hyphomicrobiales</taxon>
        <taxon>Phyllobacteriaceae</taxon>
        <taxon>Aquibium</taxon>
    </lineage>
</organism>
<evidence type="ECO:0000313" key="7">
    <source>
        <dbReference type="EMBL" id="MEX0406249.1"/>
    </source>
</evidence>
<comment type="caution">
    <text evidence="7">The sequence shown here is derived from an EMBL/GenBank/DDBJ whole genome shotgun (WGS) entry which is preliminary data.</text>
</comment>
<dbReference type="EMBL" id="JBDPGJ010000002">
    <property type="protein sequence ID" value="MEX0406249.1"/>
    <property type="molecule type" value="Genomic_DNA"/>
</dbReference>
<evidence type="ECO:0000256" key="1">
    <source>
        <dbReference type="ARBA" id="ARBA00022649"/>
    </source>
</evidence>
<dbReference type="PANTHER" id="PTHR39664">
    <property type="match status" value="1"/>
</dbReference>
<dbReference type="InterPro" id="IPR002716">
    <property type="entry name" value="PIN_dom"/>
</dbReference>
<dbReference type="InterPro" id="IPR022907">
    <property type="entry name" value="VapC_family"/>
</dbReference>
<gene>
    <name evidence="5" type="primary">vapC</name>
    <name evidence="7" type="ORF">ABGN05_11280</name>
</gene>
<dbReference type="RefSeq" id="WP_367954110.1">
    <property type="nucleotide sequence ID" value="NZ_JBDPGJ010000002.1"/>
</dbReference>
<name>A0ABV3SHQ6_9HYPH</name>
<keyword evidence="8" id="KW-1185">Reference proteome</keyword>
<evidence type="ECO:0000259" key="6">
    <source>
        <dbReference type="Pfam" id="PF01850"/>
    </source>
</evidence>
<keyword evidence="5" id="KW-0460">Magnesium</keyword>